<dbReference type="Gene3D" id="2.40.30.170">
    <property type="match status" value="1"/>
</dbReference>
<evidence type="ECO:0000313" key="7">
    <source>
        <dbReference type="EMBL" id="SFU68428.1"/>
    </source>
</evidence>
<evidence type="ECO:0000256" key="1">
    <source>
        <dbReference type="ARBA" id="ARBA00009477"/>
    </source>
</evidence>
<dbReference type="Pfam" id="PF25893">
    <property type="entry name" value="HH_CzcB"/>
    <property type="match status" value="1"/>
</dbReference>
<keyword evidence="2" id="KW-0175">Coiled coil</keyword>
<evidence type="ECO:0000313" key="8">
    <source>
        <dbReference type="Proteomes" id="UP000199138"/>
    </source>
</evidence>
<name>A0A1I7I672_9FLAO</name>
<dbReference type="SUPFAM" id="SSF111369">
    <property type="entry name" value="HlyD-like secretion proteins"/>
    <property type="match status" value="1"/>
</dbReference>
<evidence type="ECO:0000259" key="4">
    <source>
        <dbReference type="Pfam" id="PF25954"/>
    </source>
</evidence>
<dbReference type="GO" id="GO:1990281">
    <property type="term" value="C:efflux pump complex"/>
    <property type="evidence" value="ECO:0007669"/>
    <property type="project" value="TreeGrafter"/>
</dbReference>
<feature type="domain" description="CzcB-like barrel-sandwich hybrid" evidence="6">
    <location>
        <begin position="99"/>
        <end position="224"/>
    </location>
</feature>
<accession>A0A1I7I672</accession>
<dbReference type="PROSITE" id="PS51257">
    <property type="entry name" value="PROKAR_LIPOPROTEIN"/>
    <property type="match status" value="1"/>
</dbReference>
<dbReference type="AlphaFoldDB" id="A0A1I7I672"/>
<dbReference type="InterPro" id="IPR006143">
    <property type="entry name" value="RND_pump_MFP"/>
</dbReference>
<dbReference type="Pfam" id="PF25973">
    <property type="entry name" value="BSH_CzcB"/>
    <property type="match status" value="1"/>
</dbReference>
<sequence>MKKIFISILSITLLVACGGEDKKLDKVLEKGSLKELKDKKAEIQTEVDALTAKIAAINAKIASKDTVQKFVLVTAFKAKDTVFSHFLELQASVQTNQNIVVTAEYSGMLNDIYVTEGQKVSKGQKLAKIDDGGLSQQLAQLEIQTELTKTTYERQKRLWDQKIGSEIQFLQAKSNYQAQQKAVDQLKEQIAKTVIRAPFSGTIDDIITDEGSIVAPGAQIIRIVNLNDMYLEAEVPETYIGSIQKGTSAIVDIPVLNEEIETEVAQASDFINPNNRSFRVKIEVPNKEKEIKPNLTARVKINDYSNEKVILVPANILSENAEGEQYVYIAEKDGSDLVAKRTIVETGKMQDGQIEILSGINPEDSVILEGARSVKDGQKISIK</sequence>
<dbReference type="InterPro" id="IPR058648">
    <property type="entry name" value="HH_CzcB-like"/>
</dbReference>
<dbReference type="STRING" id="1224947.SAMN05216480_11331"/>
<evidence type="ECO:0000256" key="2">
    <source>
        <dbReference type="SAM" id="Coils"/>
    </source>
</evidence>
<dbReference type="Pfam" id="PF25967">
    <property type="entry name" value="RND-MFP_C"/>
    <property type="match status" value="1"/>
</dbReference>
<reference evidence="7 8" key="1">
    <citation type="submission" date="2016-10" db="EMBL/GenBank/DDBJ databases">
        <authorList>
            <person name="de Groot N.N."/>
        </authorList>
    </citation>
    <scope>NUCLEOTIDE SEQUENCE [LARGE SCALE GENOMIC DNA]</scope>
    <source>
        <strain evidence="7 8">CGMCC 1.12333</strain>
    </source>
</reference>
<dbReference type="Gene3D" id="2.40.50.100">
    <property type="match status" value="1"/>
</dbReference>
<feature type="domain" description="CusB-like beta-barrel" evidence="4">
    <location>
        <begin position="231"/>
        <end position="303"/>
    </location>
</feature>
<dbReference type="PANTHER" id="PTHR30469">
    <property type="entry name" value="MULTIDRUG RESISTANCE PROTEIN MDTA"/>
    <property type="match status" value="1"/>
</dbReference>
<dbReference type="GO" id="GO:0015562">
    <property type="term" value="F:efflux transmembrane transporter activity"/>
    <property type="evidence" value="ECO:0007669"/>
    <property type="project" value="TreeGrafter"/>
</dbReference>
<dbReference type="InterPro" id="IPR058647">
    <property type="entry name" value="BSH_CzcB-like"/>
</dbReference>
<protein>
    <submittedName>
        <fullName evidence="7">RND family efflux transporter, MFP subunit</fullName>
    </submittedName>
</protein>
<organism evidence="7 8">
    <name type="scientific">Pustulibacterium marinum</name>
    <dbReference type="NCBI Taxonomy" id="1224947"/>
    <lineage>
        <taxon>Bacteria</taxon>
        <taxon>Pseudomonadati</taxon>
        <taxon>Bacteroidota</taxon>
        <taxon>Flavobacteriia</taxon>
        <taxon>Flavobacteriales</taxon>
        <taxon>Flavobacteriaceae</taxon>
        <taxon>Pustulibacterium</taxon>
    </lineage>
</organism>
<feature type="domain" description="CzcB-like alpha-helical hairpin" evidence="3">
    <location>
        <begin position="135"/>
        <end position="191"/>
    </location>
</feature>
<dbReference type="Proteomes" id="UP000199138">
    <property type="component" value="Unassembled WGS sequence"/>
</dbReference>
<dbReference type="RefSeq" id="WP_093025962.1">
    <property type="nucleotide sequence ID" value="NZ_FPBK01000013.1"/>
</dbReference>
<dbReference type="NCBIfam" id="TIGR01730">
    <property type="entry name" value="RND_mfp"/>
    <property type="match status" value="1"/>
</dbReference>
<evidence type="ECO:0000259" key="3">
    <source>
        <dbReference type="Pfam" id="PF25893"/>
    </source>
</evidence>
<proteinExistence type="inferred from homology"/>
<feature type="coiled-coil region" evidence="2">
    <location>
        <begin position="169"/>
        <end position="196"/>
    </location>
</feature>
<dbReference type="Pfam" id="PF25954">
    <property type="entry name" value="Beta-barrel_RND_2"/>
    <property type="match status" value="1"/>
</dbReference>
<dbReference type="PANTHER" id="PTHR30469:SF15">
    <property type="entry name" value="HLYD FAMILY OF SECRETION PROTEINS"/>
    <property type="match status" value="1"/>
</dbReference>
<evidence type="ECO:0000259" key="5">
    <source>
        <dbReference type="Pfam" id="PF25967"/>
    </source>
</evidence>
<keyword evidence="8" id="KW-1185">Reference proteome</keyword>
<dbReference type="InterPro" id="IPR058627">
    <property type="entry name" value="MdtA-like_C"/>
</dbReference>
<dbReference type="Gene3D" id="1.10.287.470">
    <property type="entry name" value="Helix hairpin bin"/>
    <property type="match status" value="1"/>
</dbReference>
<comment type="similarity">
    <text evidence="1">Belongs to the membrane fusion protein (MFP) (TC 8.A.1) family.</text>
</comment>
<feature type="coiled-coil region" evidence="2">
    <location>
        <begin position="33"/>
        <end position="60"/>
    </location>
</feature>
<dbReference type="InterPro" id="IPR058792">
    <property type="entry name" value="Beta-barrel_RND_2"/>
</dbReference>
<evidence type="ECO:0000259" key="6">
    <source>
        <dbReference type="Pfam" id="PF25973"/>
    </source>
</evidence>
<dbReference type="OrthoDB" id="9806939at2"/>
<feature type="domain" description="Multidrug resistance protein MdtA-like C-terminal permuted SH3" evidence="5">
    <location>
        <begin position="309"/>
        <end position="371"/>
    </location>
</feature>
<dbReference type="EMBL" id="FPBK01000013">
    <property type="protein sequence ID" value="SFU68428.1"/>
    <property type="molecule type" value="Genomic_DNA"/>
</dbReference>
<dbReference type="Gene3D" id="2.40.420.20">
    <property type="match status" value="1"/>
</dbReference>
<gene>
    <name evidence="7" type="ORF">SAMN05216480_11331</name>
</gene>